<evidence type="ECO:0000313" key="2">
    <source>
        <dbReference type="EMBL" id="KOM27731.1"/>
    </source>
</evidence>
<sequence>MVSIRTDCPVWTERSSQDHPSGRPPGRPPIWTDRPVWTDHKAGHMSVFDRRPPCLEEDDDHLECMERSPLGLQPRAWSSVRPSAPSLVRSVASTSFIRPVFSIR</sequence>
<evidence type="ECO:0000256" key="1">
    <source>
        <dbReference type="SAM" id="MobiDB-lite"/>
    </source>
</evidence>
<evidence type="ECO:0000313" key="3">
    <source>
        <dbReference type="Proteomes" id="UP000053144"/>
    </source>
</evidence>
<dbReference type="EMBL" id="KQ258395">
    <property type="protein sequence ID" value="KOM27731.1"/>
    <property type="molecule type" value="Genomic_DNA"/>
</dbReference>
<feature type="region of interest" description="Disordered" evidence="1">
    <location>
        <begin position="1"/>
        <end position="36"/>
    </location>
</feature>
<organism evidence="2 3">
    <name type="scientific">Phaseolus angularis</name>
    <name type="common">Azuki bean</name>
    <name type="synonym">Vigna angularis</name>
    <dbReference type="NCBI Taxonomy" id="3914"/>
    <lineage>
        <taxon>Eukaryota</taxon>
        <taxon>Viridiplantae</taxon>
        <taxon>Streptophyta</taxon>
        <taxon>Embryophyta</taxon>
        <taxon>Tracheophyta</taxon>
        <taxon>Spermatophyta</taxon>
        <taxon>Magnoliopsida</taxon>
        <taxon>eudicotyledons</taxon>
        <taxon>Gunneridae</taxon>
        <taxon>Pentapetalae</taxon>
        <taxon>rosids</taxon>
        <taxon>fabids</taxon>
        <taxon>Fabales</taxon>
        <taxon>Fabaceae</taxon>
        <taxon>Papilionoideae</taxon>
        <taxon>50 kb inversion clade</taxon>
        <taxon>NPAAA clade</taxon>
        <taxon>indigoferoid/millettioid clade</taxon>
        <taxon>Phaseoleae</taxon>
        <taxon>Vigna</taxon>
    </lineage>
</organism>
<reference evidence="3" key="1">
    <citation type="journal article" date="2015" name="Proc. Natl. Acad. Sci. U.S.A.">
        <title>Genome sequencing of adzuki bean (Vigna angularis) provides insight into high starch and low fat accumulation and domestication.</title>
        <authorList>
            <person name="Yang K."/>
            <person name="Tian Z."/>
            <person name="Chen C."/>
            <person name="Luo L."/>
            <person name="Zhao B."/>
            <person name="Wang Z."/>
            <person name="Yu L."/>
            <person name="Li Y."/>
            <person name="Sun Y."/>
            <person name="Li W."/>
            <person name="Chen Y."/>
            <person name="Li Y."/>
            <person name="Zhang Y."/>
            <person name="Ai D."/>
            <person name="Zhao J."/>
            <person name="Shang C."/>
            <person name="Ma Y."/>
            <person name="Wu B."/>
            <person name="Wang M."/>
            <person name="Gao L."/>
            <person name="Sun D."/>
            <person name="Zhang P."/>
            <person name="Guo F."/>
            <person name="Wang W."/>
            <person name="Li Y."/>
            <person name="Wang J."/>
            <person name="Varshney R.K."/>
            <person name="Wang J."/>
            <person name="Ling H.Q."/>
            <person name="Wan P."/>
        </authorList>
    </citation>
    <scope>NUCLEOTIDE SEQUENCE</scope>
    <source>
        <strain evidence="3">cv. Jingnong 6</strain>
    </source>
</reference>
<dbReference type="Gramene" id="KOM27731">
    <property type="protein sequence ID" value="KOM27731"/>
    <property type="gene ID" value="LR48_Vigan460s000200"/>
</dbReference>
<name>A0A0L9TBG0_PHAAN</name>
<dbReference type="AlphaFoldDB" id="A0A0L9TBG0"/>
<proteinExistence type="predicted"/>
<dbReference type="Proteomes" id="UP000053144">
    <property type="component" value="Unassembled WGS sequence"/>
</dbReference>
<accession>A0A0L9TBG0</accession>
<gene>
    <name evidence="2" type="ORF">LR48_Vigan460s000200</name>
</gene>
<protein>
    <submittedName>
        <fullName evidence="2">Uncharacterized protein</fullName>
    </submittedName>
</protein>